<dbReference type="GO" id="GO:0004252">
    <property type="term" value="F:serine-type endopeptidase activity"/>
    <property type="evidence" value="ECO:0007669"/>
    <property type="project" value="InterPro"/>
</dbReference>
<comment type="caution">
    <text evidence="2">The sequence shown here is derived from an EMBL/GenBank/DDBJ whole genome shotgun (WGS) entry which is preliminary data.</text>
</comment>
<dbReference type="Pfam" id="PF22667">
    <property type="entry name" value="Lon_lid"/>
    <property type="match status" value="1"/>
</dbReference>
<dbReference type="EMBL" id="JBBHLL010000307">
    <property type="protein sequence ID" value="KAK7806244.1"/>
    <property type="molecule type" value="Genomic_DNA"/>
</dbReference>
<dbReference type="GO" id="GO:0004176">
    <property type="term" value="F:ATP-dependent peptidase activity"/>
    <property type="evidence" value="ECO:0007669"/>
    <property type="project" value="InterPro"/>
</dbReference>
<proteinExistence type="predicted"/>
<evidence type="ECO:0000313" key="2">
    <source>
        <dbReference type="EMBL" id="KAK7806244.1"/>
    </source>
</evidence>
<gene>
    <name evidence="2" type="ORF">U0070_023859</name>
</gene>
<accession>A0AAW0HVU7</accession>
<dbReference type="InterPro" id="IPR027065">
    <property type="entry name" value="Lon_Prtase"/>
</dbReference>
<dbReference type="SUPFAM" id="SSF52540">
    <property type="entry name" value="P-loop containing nucleoside triphosphate hydrolases"/>
    <property type="match status" value="1"/>
</dbReference>
<feature type="domain" description="Lon protease AAA+ ATPase lid" evidence="1">
    <location>
        <begin position="28"/>
        <end position="82"/>
    </location>
</feature>
<dbReference type="InterPro" id="IPR054594">
    <property type="entry name" value="Lon_lid"/>
</dbReference>
<dbReference type="GO" id="GO:0030163">
    <property type="term" value="P:protein catabolic process"/>
    <property type="evidence" value="ECO:0007669"/>
    <property type="project" value="InterPro"/>
</dbReference>
<protein>
    <recommendedName>
        <fullName evidence="1">Lon protease AAA+ ATPase lid domain-containing protein</fullName>
    </recommendedName>
</protein>
<dbReference type="PANTHER" id="PTHR10046">
    <property type="entry name" value="ATP DEPENDENT LON PROTEASE FAMILY MEMBER"/>
    <property type="match status" value="1"/>
</dbReference>
<name>A0AAW0HVU7_MYOGA</name>
<dbReference type="InterPro" id="IPR027417">
    <property type="entry name" value="P-loop_NTPase"/>
</dbReference>
<dbReference type="GO" id="GO:0005524">
    <property type="term" value="F:ATP binding"/>
    <property type="evidence" value="ECO:0007669"/>
    <property type="project" value="InterPro"/>
</dbReference>
<dbReference type="AlphaFoldDB" id="A0AAW0HVU7"/>
<dbReference type="Proteomes" id="UP001488838">
    <property type="component" value="Unassembled WGS sequence"/>
</dbReference>
<organism evidence="2 3">
    <name type="scientific">Myodes glareolus</name>
    <name type="common">Bank vole</name>
    <name type="synonym">Clethrionomys glareolus</name>
    <dbReference type="NCBI Taxonomy" id="447135"/>
    <lineage>
        <taxon>Eukaryota</taxon>
        <taxon>Metazoa</taxon>
        <taxon>Chordata</taxon>
        <taxon>Craniata</taxon>
        <taxon>Vertebrata</taxon>
        <taxon>Euteleostomi</taxon>
        <taxon>Mammalia</taxon>
        <taxon>Eutheria</taxon>
        <taxon>Euarchontoglires</taxon>
        <taxon>Glires</taxon>
        <taxon>Rodentia</taxon>
        <taxon>Myomorpha</taxon>
        <taxon>Muroidea</taxon>
        <taxon>Cricetidae</taxon>
        <taxon>Arvicolinae</taxon>
        <taxon>Myodes</taxon>
    </lineage>
</organism>
<dbReference type="Gene3D" id="1.10.8.60">
    <property type="match status" value="1"/>
</dbReference>
<keyword evidence="3" id="KW-1185">Reference proteome</keyword>
<evidence type="ECO:0000259" key="1">
    <source>
        <dbReference type="Pfam" id="PF22667"/>
    </source>
</evidence>
<reference evidence="2 3" key="1">
    <citation type="journal article" date="2023" name="bioRxiv">
        <title>Conserved and derived expression patterns and positive selection on dental genes reveal complex evolutionary context of ever-growing rodent molars.</title>
        <authorList>
            <person name="Calamari Z.T."/>
            <person name="Song A."/>
            <person name="Cohen E."/>
            <person name="Akter M."/>
            <person name="Roy R.D."/>
            <person name="Hallikas O."/>
            <person name="Christensen M.M."/>
            <person name="Li P."/>
            <person name="Marangoni P."/>
            <person name="Jernvall J."/>
            <person name="Klein O.D."/>
        </authorList>
    </citation>
    <scope>NUCLEOTIDE SEQUENCE [LARGE SCALE GENOMIC DNA]</scope>
    <source>
        <strain evidence="2">V071</strain>
    </source>
</reference>
<sequence length="121" mass="13635">MEIIQVPGYTQEEKIEIAHRHLIPKQLEQHGLTPQQIQIPQLTTLAIITRYTREAGVRSLDRKFGAICRAVAVKVAEGQHKEAKLDRSEVADGEGWWPCSGISSLAAKSRWHCQLIKEGVR</sequence>
<evidence type="ECO:0000313" key="3">
    <source>
        <dbReference type="Proteomes" id="UP001488838"/>
    </source>
</evidence>
<dbReference type="FunFam" id="1.10.8.60:FF:000046">
    <property type="entry name" value="Lon protease homolog 2, peroxisomal"/>
    <property type="match status" value="1"/>
</dbReference>